<dbReference type="EMBL" id="OCNH01000005">
    <property type="protein sequence ID" value="SOD96423.1"/>
    <property type="molecule type" value="Genomic_DNA"/>
</dbReference>
<evidence type="ECO:0000313" key="3">
    <source>
        <dbReference type="Proteomes" id="UP000219452"/>
    </source>
</evidence>
<reference evidence="3" key="1">
    <citation type="submission" date="2017-09" db="EMBL/GenBank/DDBJ databases">
        <authorList>
            <person name="Varghese N."/>
            <person name="Submissions S."/>
        </authorList>
    </citation>
    <scope>NUCLEOTIDE SEQUENCE [LARGE SCALE GENOMIC DNA]</scope>
    <source>
        <strain evidence="3">DSM 29961</strain>
    </source>
</reference>
<feature type="region of interest" description="Disordered" evidence="1">
    <location>
        <begin position="356"/>
        <end position="383"/>
    </location>
</feature>
<evidence type="ECO:0000313" key="2">
    <source>
        <dbReference type="EMBL" id="SOD96423.1"/>
    </source>
</evidence>
<keyword evidence="3" id="KW-1185">Reference proteome</keyword>
<feature type="compositionally biased region" description="Polar residues" evidence="1">
    <location>
        <begin position="295"/>
        <end position="307"/>
    </location>
</feature>
<dbReference type="InterPro" id="IPR036181">
    <property type="entry name" value="MIT_dom_sf"/>
</dbReference>
<evidence type="ECO:0000256" key="1">
    <source>
        <dbReference type="SAM" id="MobiDB-lite"/>
    </source>
</evidence>
<dbReference type="Proteomes" id="UP000219452">
    <property type="component" value="Unassembled WGS sequence"/>
</dbReference>
<dbReference type="AlphaFoldDB" id="A0A286GLK1"/>
<feature type="region of interest" description="Disordered" evidence="1">
    <location>
        <begin position="259"/>
        <end position="312"/>
    </location>
</feature>
<gene>
    <name evidence="2" type="ORF">SAMN06269250_5302</name>
</gene>
<sequence>MITYTYHLHTQSGPNTAFQQAAPTQTHTALAGATGRKATDLLTRLAPLLSTPEAPTMEQFQQALDGFLSWFRQGYEQTKGSPCPFSDDEITEGVGLFWASTDGKAVLISLGNFQFCYLHNNQLQPIAPNDQTLQLPVGALILADPTRSSVAESVIKAYRDNNEQWDVLITQSFLHPVGLVWTQGVRETPPPPIPPIPNPLWARLGIALITGLMAGLVWAVYQGWLPFPTDEPVAQDTTQAMPDTLRVLPVDSTPVAERPLPALVDSIQTTPETVEADSTSREPLPPSADSGPPQVDNNNRTPNSKTKAGQPAEWYRETGMTAFHKAKKLEDNGKVQEAIVQYQAALDRFRQYSQLKPENKNAVQKQIDSCEQKRQKLTTPPKF</sequence>
<protein>
    <recommendedName>
        <fullName evidence="4">Tetratricopeptide repeat-containing protein</fullName>
    </recommendedName>
</protein>
<name>A0A286GLK1_9BACT</name>
<feature type="compositionally biased region" description="Polar residues" evidence="1">
    <location>
        <begin position="356"/>
        <end position="367"/>
    </location>
</feature>
<dbReference type="RefSeq" id="WP_097129905.1">
    <property type="nucleotide sequence ID" value="NZ_OCNH01000005.1"/>
</dbReference>
<dbReference type="SUPFAM" id="SSF116846">
    <property type="entry name" value="MIT domain"/>
    <property type="match status" value="1"/>
</dbReference>
<proteinExistence type="predicted"/>
<accession>A0A286GLK1</accession>
<organism evidence="2 3">
    <name type="scientific">Spirosoma fluviale</name>
    <dbReference type="NCBI Taxonomy" id="1597977"/>
    <lineage>
        <taxon>Bacteria</taxon>
        <taxon>Pseudomonadati</taxon>
        <taxon>Bacteroidota</taxon>
        <taxon>Cytophagia</taxon>
        <taxon>Cytophagales</taxon>
        <taxon>Cytophagaceae</taxon>
        <taxon>Spirosoma</taxon>
    </lineage>
</organism>
<evidence type="ECO:0008006" key="4">
    <source>
        <dbReference type="Google" id="ProtNLM"/>
    </source>
</evidence>